<feature type="domain" description="Blue (type 1) copper" evidence="11">
    <location>
        <begin position="73"/>
        <end position="156"/>
    </location>
</feature>
<dbReference type="PANTHER" id="PTHR34192:SF10">
    <property type="entry name" value="PLASTOCYANIN MAJOR ISOFORM, CHLOROPLASTIC-RELATED"/>
    <property type="match status" value="1"/>
</dbReference>
<feature type="binding site" evidence="9">
    <location>
        <position position="107"/>
    </location>
    <ligand>
        <name>Cu cation</name>
        <dbReference type="ChEBI" id="CHEBI:23378"/>
    </ligand>
</feature>
<evidence type="ECO:0000256" key="5">
    <source>
        <dbReference type="ARBA" id="ARBA00022764"/>
    </source>
</evidence>
<dbReference type="NCBIfam" id="TIGR03102">
    <property type="entry name" value="halo_cynanin"/>
    <property type="match status" value="2"/>
</dbReference>
<evidence type="ECO:0000256" key="1">
    <source>
        <dbReference type="ARBA" id="ARBA00004370"/>
    </source>
</evidence>
<dbReference type="PROSITE" id="PS00196">
    <property type="entry name" value="COPPER_BLUE"/>
    <property type="match status" value="1"/>
</dbReference>
<name>M0HNB6_HALEO</name>
<dbReference type="PANTHER" id="PTHR34192">
    <property type="entry name" value="PLASTOCYANIN MAJOR ISOFORM, CHLOROPLASTIC-RELATED"/>
    <property type="match status" value="1"/>
</dbReference>
<dbReference type="InterPro" id="IPR000923">
    <property type="entry name" value="BlueCu_1"/>
</dbReference>
<dbReference type="GO" id="GO:0042597">
    <property type="term" value="C:periplasmic space"/>
    <property type="evidence" value="ECO:0007669"/>
    <property type="project" value="UniProtKB-SubCell"/>
</dbReference>
<dbReference type="AlphaFoldDB" id="M0HNB6"/>
<feature type="binding site" evidence="9">
    <location>
        <position position="145"/>
    </location>
    <ligand>
        <name>Cu cation</name>
        <dbReference type="ChEBI" id="CHEBI:23378"/>
    </ligand>
</feature>
<dbReference type="PATRIC" id="fig|1230453.4.peg.2226"/>
<comment type="subcellular location">
    <subcellularLocation>
        <location evidence="1">Membrane</location>
    </subcellularLocation>
    <subcellularLocation>
        <location evidence="2">Periplasm</location>
    </subcellularLocation>
</comment>
<evidence type="ECO:0000256" key="9">
    <source>
        <dbReference type="PIRSR" id="PIRSR602386-1"/>
    </source>
</evidence>
<dbReference type="InterPro" id="IPR017533">
    <property type="entry name" value="Halocyanin"/>
</dbReference>
<feature type="compositionally biased region" description="Low complexity" evidence="10">
    <location>
        <begin position="162"/>
        <end position="184"/>
    </location>
</feature>
<accession>M0HNB6</accession>
<dbReference type="GO" id="GO:0009055">
    <property type="term" value="F:electron transfer activity"/>
    <property type="evidence" value="ECO:0007669"/>
    <property type="project" value="InterPro"/>
</dbReference>
<dbReference type="PRINTS" id="PR00155">
    <property type="entry name" value="AMICYANIN"/>
</dbReference>
<dbReference type="GO" id="GO:0005507">
    <property type="term" value="F:copper ion binding"/>
    <property type="evidence" value="ECO:0007669"/>
    <property type="project" value="InterPro"/>
</dbReference>
<evidence type="ECO:0000256" key="8">
    <source>
        <dbReference type="ARBA" id="ARBA00023136"/>
    </source>
</evidence>
<evidence type="ECO:0000259" key="11">
    <source>
        <dbReference type="Pfam" id="PF00127"/>
    </source>
</evidence>
<dbReference type="InterPro" id="IPR006311">
    <property type="entry name" value="TAT_signal"/>
</dbReference>
<dbReference type="CDD" id="cd04220">
    <property type="entry name" value="Halocyanin"/>
    <property type="match status" value="2"/>
</dbReference>
<dbReference type="InterPro" id="IPR002386">
    <property type="entry name" value="Amicyanin/Pseudoazurin"/>
</dbReference>
<feature type="domain" description="Blue (type 1) copper" evidence="11">
    <location>
        <begin position="214"/>
        <end position="297"/>
    </location>
</feature>
<keyword evidence="5" id="KW-0574">Periplasm</keyword>
<dbReference type="Pfam" id="PF00127">
    <property type="entry name" value="Copper-bind"/>
    <property type="match status" value="2"/>
</dbReference>
<feature type="binding site" evidence="9">
    <location>
        <position position="150"/>
    </location>
    <ligand>
        <name>Cu cation</name>
        <dbReference type="ChEBI" id="CHEBI:23378"/>
    </ligand>
</feature>
<organism evidence="12 13">
    <name type="scientific">Haloferax elongans ATCC BAA-1513</name>
    <dbReference type="NCBI Taxonomy" id="1230453"/>
    <lineage>
        <taxon>Archaea</taxon>
        <taxon>Methanobacteriati</taxon>
        <taxon>Methanobacteriota</taxon>
        <taxon>Stenosarchaea group</taxon>
        <taxon>Halobacteria</taxon>
        <taxon>Halobacteriales</taxon>
        <taxon>Haloferacaceae</taxon>
        <taxon>Haloferax</taxon>
    </lineage>
</organism>
<keyword evidence="3" id="KW-0813">Transport</keyword>
<dbReference type="Proteomes" id="UP000011612">
    <property type="component" value="Unassembled WGS sequence"/>
</dbReference>
<reference evidence="12 13" key="1">
    <citation type="journal article" date="2014" name="PLoS Genet.">
        <title>Phylogenetically driven sequencing of extremely halophilic archaea reveals strategies for static and dynamic osmo-response.</title>
        <authorList>
            <person name="Becker E.A."/>
            <person name="Seitzer P.M."/>
            <person name="Tritt A."/>
            <person name="Larsen D."/>
            <person name="Krusor M."/>
            <person name="Yao A.I."/>
            <person name="Wu D."/>
            <person name="Madern D."/>
            <person name="Eisen J.A."/>
            <person name="Darling A.E."/>
            <person name="Facciotti M.T."/>
        </authorList>
    </citation>
    <scope>NUCLEOTIDE SEQUENCE [LARGE SCALE GENOMIC DNA]</scope>
    <source>
        <strain evidence="12 13">ATCC BAA-1513</strain>
    </source>
</reference>
<evidence type="ECO:0000256" key="10">
    <source>
        <dbReference type="SAM" id="MobiDB-lite"/>
    </source>
</evidence>
<evidence type="ECO:0000256" key="4">
    <source>
        <dbReference type="ARBA" id="ARBA00022723"/>
    </source>
</evidence>
<dbReference type="OrthoDB" id="11088at2157"/>
<evidence type="ECO:0000313" key="13">
    <source>
        <dbReference type="Proteomes" id="UP000011612"/>
    </source>
</evidence>
<evidence type="ECO:0000256" key="3">
    <source>
        <dbReference type="ARBA" id="ARBA00022448"/>
    </source>
</evidence>
<sequence length="354" mass="36135">MTTSDTTNPTLGRRSVLRLLGCAALSGAAVTGSASTASAQADGADLDAWFENTSNYDGVVDKTGASEVTVTVGSQANGGAFGFSPPAIQVDPGTKVVWKWTGEGGVHDVTADDDSFGSELVGDAGHTFEHTFDAEGVYKYICTPHTSMGMRGAVVVGDVETGGAAESTSSESNAETESGGSESATDLDTWFENTSNYDGVADKTGLARVEVTVGSEANGGAFGFGPAAIRVTEGTTVVWRWTGGGGSHNVVHPDGVFESKLVGDGGHTFEHTFDETGTFPYVCVPHESMGMKGAVVVASEDEAGSNAEIAEPFDDPGMADIGGIALAGIFGTAMATPALYGVVSWLKEQASADE</sequence>
<protein>
    <submittedName>
        <fullName evidence="12">Halocyanin-like protein</fullName>
    </submittedName>
</protein>
<dbReference type="PROSITE" id="PS51318">
    <property type="entry name" value="TAT"/>
    <property type="match status" value="1"/>
</dbReference>
<keyword evidence="8" id="KW-0472">Membrane</keyword>
<proteinExistence type="predicted"/>
<dbReference type="Gene3D" id="2.60.40.420">
    <property type="entry name" value="Cupredoxins - blue copper proteins"/>
    <property type="match status" value="2"/>
</dbReference>
<feature type="region of interest" description="Disordered" evidence="10">
    <location>
        <begin position="162"/>
        <end position="187"/>
    </location>
</feature>
<dbReference type="STRING" id="1230453.C453_11261"/>
<evidence type="ECO:0000256" key="6">
    <source>
        <dbReference type="ARBA" id="ARBA00022982"/>
    </source>
</evidence>
<comment type="cofactor">
    <cofactor evidence="9">
        <name>Cu cation</name>
        <dbReference type="ChEBI" id="CHEBI:23378"/>
    </cofactor>
    <text evidence="9">Binds 1 copper ion per subunit.</text>
</comment>
<dbReference type="InterPro" id="IPR008972">
    <property type="entry name" value="Cupredoxin"/>
</dbReference>
<evidence type="ECO:0000256" key="2">
    <source>
        <dbReference type="ARBA" id="ARBA00004418"/>
    </source>
</evidence>
<feature type="binding site" evidence="9">
    <location>
        <position position="142"/>
    </location>
    <ligand>
        <name>Cu cation</name>
        <dbReference type="ChEBI" id="CHEBI:23378"/>
    </ligand>
</feature>
<dbReference type="GO" id="GO:0016020">
    <property type="term" value="C:membrane"/>
    <property type="evidence" value="ECO:0007669"/>
    <property type="project" value="UniProtKB-SubCell"/>
</dbReference>
<keyword evidence="4 9" id="KW-0479">Metal-binding</keyword>
<evidence type="ECO:0000256" key="7">
    <source>
        <dbReference type="ARBA" id="ARBA00023008"/>
    </source>
</evidence>
<dbReference type="RefSeq" id="WP_008324592.1">
    <property type="nucleotide sequence ID" value="NZ_AOLK01000019.1"/>
</dbReference>
<comment type="caution">
    <text evidence="12">The sequence shown here is derived from an EMBL/GenBank/DDBJ whole genome shotgun (WGS) entry which is preliminary data.</text>
</comment>
<keyword evidence="13" id="KW-1185">Reference proteome</keyword>
<gene>
    <name evidence="12" type="ORF">C453_11261</name>
</gene>
<dbReference type="InterPro" id="IPR028871">
    <property type="entry name" value="BlueCu_1_BS"/>
</dbReference>
<keyword evidence="7 9" id="KW-0186">Copper</keyword>
<evidence type="ECO:0000313" key="12">
    <source>
        <dbReference type="EMBL" id="ELZ84589.1"/>
    </source>
</evidence>
<keyword evidence="6" id="KW-0249">Electron transport</keyword>
<dbReference type="EMBL" id="AOLK01000019">
    <property type="protein sequence ID" value="ELZ84589.1"/>
    <property type="molecule type" value="Genomic_DNA"/>
</dbReference>
<dbReference type="SUPFAM" id="SSF49503">
    <property type="entry name" value="Cupredoxins"/>
    <property type="match status" value="2"/>
</dbReference>